<organism evidence="2 3">
    <name type="scientific">Labrys neptuniae</name>
    <dbReference type="NCBI Taxonomy" id="376174"/>
    <lineage>
        <taxon>Bacteria</taxon>
        <taxon>Pseudomonadati</taxon>
        <taxon>Pseudomonadota</taxon>
        <taxon>Alphaproteobacteria</taxon>
        <taxon>Hyphomicrobiales</taxon>
        <taxon>Xanthobacteraceae</taxon>
        <taxon>Labrys</taxon>
    </lineage>
</organism>
<evidence type="ECO:0000313" key="3">
    <source>
        <dbReference type="Proteomes" id="UP001595190"/>
    </source>
</evidence>
<gene>
    <name evidence="2" type="ORF">ACETRX_07135</name>
</gene>
<sequence length="41" mass="4725">MRTKAMFQRIALIKKIQRIPWQTPSPDRPGIPIRHGSIMPG</sequence>
<comment type="caution">
    <text evidence="2">The sequence shown here is derived from an EMBL/GenBank/DDBJ whole genome shotgun (WGS) entry which is preliminary data.</text>
</comment>
<reference evidence="2 3" key="1">
    <citation type="submission" date="2024-09" db="EMBL/GenBank/DDBJ databases">
        <title>Description of Labrys sedimenti sp. nov., isolated from a diclofenac-degrading enrichment culture, and genome-based reclassification of Labrys portucalensis as a later heterotypic synonym of Labrys neptuniae.</title>
        <authorList>
            <person name="Tancsics A."/>
            <person name="Csepanyi A."/>
        </authorList>
    </citation>
    <scope>NUCLEOTIDE SEQUENCE [LARGE SCALE GENOMIC DNA]</scope>
    <source>
        <strain evidence="2 3">LMG 23412</strain>
    </source>
</reference>
<evidence type="ECO:0000256" key="1">
    <source>
        <dbReference type="SAM" id="MobiDB-lite"/>
    </source>
</evidence>
<proteinExistence type="predicted"/>
<accession>A0ABV6ZB45</accession>
<dbReference type="Proteomes" id="UP001595190">
    <property type="component" value="Unassembled WGS sequence"/>
</dbReference>
<evidence type="ECO:0000313" key="2">
    <source>
        <dbReference type="EMBL" id="MFC2249381.1"/>
    </source>
</evidence>
<protein>
    <submittedName>
        <fullName evidence="2">Uncharacterized protein</fullName>
    </submittedName>
</protein>
<feature type="region of interest" description="Disordered" evidence="1">
    <location>
        <begin position="21"/>
        <end position="41"/>
    </location>
</feature>
<dbReference type="RefSeq" id="WP_394309502.1">
    <property type="nucleotide sequence ID" value="NZ_JBHGPK010000002.1"/>
</dbReference>
<name>A0ABV6ZB45_9HYPH</name>
<dbReference type="EMBL" id="JBHGPK010000002">
    <property type="protein sequence ID" value="MFC2249381.1"/>
    <property type="molecule type" value="Genomic_DNA"/>
</dbReference>